<dbReference type="InterPro" id="IPR058231">
    <property type="entry name" value="MG284-like_C"/>
</dbReference>
<evidence type="ECO:0000313" key="2">
    <source>
        <dbReference type="Proteomes" id="UP001230220"/>
    </source>
</evidence>
<name>A0ABU0DYV4_9FIRM</name>
<keyword evidence="2" id="KW-1185">Reference proteome</keyword>
<gene>
    <name evidence="1" type="ORF">J2S15_000446</name>
</gene>
<protein>
    <submittedName>
        <fullName evidence="1">Alpha-1,6-mannanase (GH76 family)</fullName>
    </submittedName>
</protein>
<dbReference type="NCBIfam" id="NF045770">
    <property type="entry name" value="MPN403_MG284_C"/>
    <property type="match status" value="1"/>
</dbReference>
<dbReference type="RefSeq" id="WP_307405062.1">
    <property type="nucleotide sequence ID" value="NZ_JAUSUR010000001.1"/>
</dbReference>
<sequence length="105" mass="12794">MDFERIEFKKKDNLIKQVANMYRSCELHTDICGVFQVGDQVSHYFEVKHQVDCALRKLCDYQIQIIRKEYLGHYRKNWYIEFYDDATFYECKERSMNAFLHALYG</sequence>
<evidence type="ECO:0000313" key="1">
    <source>
        <dbReference type="EMBL" id="MDQ0359715.1"/>
    </source>
</evidence>
<proteinExistence type="predicted"/>
<accession>A0ABU0DYV4</accession>
<comment type="caution">
    <text evidence="1">The sequence shown here is derived from an EMBL/GenBank/DDBJ whole genome shotgun (WGS) entry which is preliminary data.</text>
</comment>
<dbReference type="EMBL" id="JAUSUR010000001">
    <property type="protein sequence ID" value="MDQ0359715.1"/>
    <property type="molecule type" value="Genomic_DNA"/>
</dbReference>
<organism evidence="1 2">
    <name type="scientific">Breznakia pachnodae</name>
    <dbReference type="NCBI Taxonomy" id="265178"/>
    <lineage>
        <taxon>Bacteria</taxon>
        <taxon>Bacillati</taxon>
        <taxon>Bacillota</taxon>
        <taxon>Erysipelotrichia</taxon>
        <taxon>Erysipelotrichales</taxon>
        <taxon>Erysipelotrichaceae</taxon>
        <taxon>Breznakia</taxon>
    </lineage>
</organism>
<dbReference type="Proteomes" id="UP001230220">
    <property type="component" value="Unassembled WGS sequence"/>
</dbReference>
<reference evidence="1 2" key="1">
    <citation type="submission" date="2023-07" db="EMBL/GenBank/DDBJ databases">
        <title>Genomic Encyclopedia of Type Strains, Phase IV (KMG-IV): sequencing the most valuable type-strain genomes for metagenomic binning, comparative biology and taxonomic classification.</title>
        <authorList>
            <person name="Goeker M."/>
        </authorList>
    </citation>
    <scope>NUCLEOTIDE SEQUENCE [LARGE SCALE GENOMIC DNA]</scope>
    <source>
        <strain evidence="1 2">DSM 16784</strain>
    </source>
</reference>